<reference evidence="2" key="1">
    <citation type="journal article" date="2021" name="PeerJ">
        <title>Extensive microbial diversity within the chicken gut microbiome revealed by metagenomics and culture.</title>
        <authorList>
            <person name="Gilroy R."/>
            <person name="Ravi A."/>
            <person name="Getino M."/>
            <person name="Pursley I."/>
            <person name="Horton D.L."/>
            <person name="Alikhan N.F."/>
            <person name="Baker D."/>
            <person name="Gharbi K."/>
            <person name="Hall N."/>
            <person name="Watson M."/>
            <person name="Adriaenssens E.M."/>
            <person name="Foster-Nyarko E."/>
            <person name="Jarju S."/>
            <person name="Secka A."/>
            <person name="Antonio M."/>
            <person name="Oren A."/>
            <person name="Chaudhuri R.R."/>
            <person name="La Ragione R."/>
            <person name="Hildebrand F."/>
            <person name="Pallen M.J."/>
        </authorList>
    </citation>
    <scope>NUCLEOTIDE SEQUENCE</scope>
    <source>
        <strain evidence="2">ChiHejej3B27-3195</strain>
    </source>
</reference>
<evidence type="ECO:0000313" key="2">
    <source>
        <dbReference type="EMBL" id="HIX00517.1"/>
    </source>
</evidence>
<evidence type="ECO:0000313" key="3">
    <source>
        <dbReference type="Proteomes" id="UP000824151"/>
    </source>
</evidence>
<sequence length="213" mass="22281">MSTLSFSNTFKTITAAAVLSLSAPLTAVAVPSAETSADEIGDLDALLHNSQDDSELSAGVVNGNESLSWREGEISTSVPHNPAEMAKTTIDGQDMLEIGLLHPETVSEGVVTSNNTVIFPAQDSPDTYAMQLYDNGSLGLTAIAVTPESEGQFAYDLPSSITPVVQQTGAVALYEHDSLIGVVEHPEAYDADGNAIVTKYVDVDGDLVQVVSP</sequence>
<organism evidence="2 3">
    <name type="scientific">Candidatus Nesterenkonia stercoripullorum</name>
    <dbReference type="NCBI Taxonomy" id="2838701"/>
    <lineage>
        <taxon>Bacteria</taxon>
        <taxon>Bacillati</taxon>
        <taxon>Actinomycetota</taxon>
        <taxon>Actinomycetes</taxon>
        <taxon>Micrococcales</taxon>
        <taxon>Micrococcaceae</taxon>
        <taxon>Nesterenkonia</taxon>
    </lineage>
</organism>
<dbReference type="EMBL" id="DXGD01000379">
    <property type="protein sequence ID" value="HIX00517.1"/>
    <property type="molecule type" value="Genomic_DNA"/>
</dbReference>
<comment type="caution">
    <text evidence="2">The sequence shown here is derived from an EMBL/GenBank/DDBJ whole genome shotgun (WGS) entry which is preliminary data.</text>
</comment>
<keyword evidence="1" id="KW-0732">Signal</keyword>
<reference evidence="2" key="2">
    <citation type="submission" date="2021-04" db="EMBL/GenBank/DDBJ databases">
        <authorList>
            <person name="Gilroy R."/>
        </authorList>
    </citation>
    <scope>NUCLEOTIDE SEQUENCE</scope>
    <source>
        <strain evidence="2">ChiHejej3B27-3195</strain>
    </source>
</reference>
<feature type="signal peptide" evidence="1">
    <location>
        <begin position="1"/>
        <end position="29"/>
    </location>
</feature>
<name>A0A9D1UU70_9MICC</name>
<feature type="chain" id="PRO_5039261987" evidence="1">
    <location>
        <begin position="30"/>
        <end position="213"/>
    </location>
</feature>
<proteinExistence type="predicted"/>
<gene>
    <name evidence="2" type="ORF">H9871_10290</name>
</gene>
<dbReference type="AlphaFoldDB" id="A0A9D1UU70"/>
<evidence type="ECO:0000256" key="1">
    <source>
        <dbReference type="SAM" id="SignalP"/>
    </source>
</evidence>
<protein>
    <submittedName>
        <fullName evidence="2">Uncharacterized protein</fullName>
    </submittedName>
</protein>
<dbReference type="Proteomes" id="UP000824151">
    <property type="component" value="Unassembled WGS sequence"/>
</dbReference>
<accession>A0A9D1UU70</accession>